<dbReference type="RefSeq" id="WP_175483698.1">
    <property type="nucleotide sequence ID" value="NZ_FNYC01000003.1"/>
</dbReference>
<dbReference type="STRING" id="529704.SAMN02927913_2012"/>
<proteinExistence type="predicted"/>
<keyword evidence="3" id="KW-1185">Reference proteome</keyword>
<feature type="region of interest" description="Disordered" evidence="1">
    <location>
        <begin position="1"/>
        <end position="46"/>
    </location>
</feature>
<organism evidence="2 3">
    <name type="scientific">Frateuria terrea</name>
    <dbReference type="NCBI Taxonomy" id="529704"/>
    <lineage>
        <taxon>Bacteria</taxon>
        <taxon>Pseudomonadati</taxon>
        <taxon>Pseudomonadota</taxon>
        <taxon>Gammaproteobacteria</taxon>
        <taxon>Lysobacterales</taxon>
        <taxon>Rhodanobacteraceae</taxon>
        <taxon>Frateuria</taxon>
    </lineage>
</organism>
<reference evidence="2 3" key="1">
    <citation type="submission" date="2016-10" db="EMBL/GenBank/DDBJ databases">
        <authorList>
            <person name="de Groot N.N."/>
        </authorList>
    </citation>
    <scope>NUCLEOTIDE SEQUENCE [LARGE SCALE GENOMIC DNA]</scope>
    <source>
        <strain evidence="2 3">DSM 26515</strain>
    </source>
</reference>
<dbReference type="EMBL" id="FNYC01000003">
    <property type="protein sequence ID" value="SEI82049.1"/>
    <property type="molecule type" value="Genomic_DNA"/>
</dbReference>
<dbReference type="AlphaFoldDB" id="A0A1H6TPP0"/>
<protein>
    <submittedName>
        <fullName evidence="2">Uncharacterized protein</fullName>
    </submittedName>
</protein>
<evidence type="ECO:0000313" key="2">
    <source>
        <dbReference type="EMBL" id="SEI82049.1"/>
    </source>
</evidence>
<dbReference type="Proteomes" id="UP000199420">
    <property type="component" value="Unassembled WGS sequence"/>
</dbReference>
<name>A0A1H6TPP0_9GAMM</name>
<evidence type="ECO:0000256" key="1">
    <source>
        <dbReference type="SAM" id="MobiDB-lite"/>
    </source>
</evidence>
<sequence>MAWMAAPPQAGGALPGETFGHDALEPLPGGPHRRAIGFPLARPDTH</sequence>
<gene>
    <name evidence="2" type="ORF">SAMN04487997_1712</name>
</gene>
<evidence type="ECO:0000313" key="3">
    <source>
        <dbReference type="Proteomes" id="UP000199420"/>
    </source>
</evidence>
<feature type="compositionally biased region" description="Low complexity" evidence="1">
    <location>
        <begin position="1"/>
        <end position="16"/>
    </location>
</feature>
<accession>A0A1H6TPP0</accession>